<evidence type="ECO:0000256" key="16">
    <source>
        <dbReference type="ARBA" id="ARBA00042228"/>
    </source>
</evidence>
<dbReference type="GO" id="GO:0004630">
    <property type="term" value="F:phospholipase D activity"/>
    <property type="evidence" value="ECO:0007669"/>
    <property type="project" value="UniProtKB-EC"/>
</dbReference>
<accession>A0AAN9NRZ9</accession>
<feature type="compositionally biased region" description="Low complexity" evidence="18">
    <location>
        <begin position="121"/>
        <end position="132"/>
    </location>
</feature>
<evidence type="ECO:0000256" key="17">
    <source>
        <dbReference type="ARBA" id="ARBA00042781"/>
    </source>
</evidence>
<comment type="similarity">
    <text evidence="5">Belongs to the phospholipase D family. C2-PLD subfamily.</text>
</comment>
<evidence type="ECO:0000256" key="7">
    <source>
        <dbReference type="ARBA" id="ARBA00022490"/>
    </source>
</evidence>
<dbReference type="InterPro" id="IPR015679">
    <property type="entry name" value="PLipase_D_fam"/>
</dbReference>
<evidence type="ECO:0000256" key="8">
    <source>
        <dbReference type="ARBA" id="ARBA00022723"/>
    </source>
</evidence>
<name>A0AAN9NRZ9_PHACN</name>
<evidence type="ECO:0000256" key="2">
    <source>
        <dbReference type="ARBA" id="ARBA00001913"/>
    </source>
</evidence>
<evidence type="ECO:0000256" key="13">
    <source>
        <dbReference type="ARBA" id="ARBA00023098"/>
    </source>
</evidence>
<evidence type="ECO:0000259" key="20">
    <source>
        <dbReference type="PROSITE" id="PS50035"/>
    </source>
</evidence>
<dbReference type="Pfam" id="PF00614">
    <property type="entry name" value="PLDc"/>
    <property type="match status" value="2"/>
</dbReference>
<evidence type="ECO:0000259" key="19">
    <source>
        <dbReference type="PROSITE" id="PS50004"/>
    </source>
</evidence>
<dbReference type="GO" id="GO:0046872">
    <property type="term" value="F:metal ion binding"/>
    <property type="evidence" value="ECO:0007669"/>
    <property type="project" value="UniProtKB-KW"/>
</dbReference>
<evidence type="ECO:0000313" key="22">
    <source>
        <dbReference type="Proteomes" id="UP001374584"/>
    </source>
</evidence>
<evidence type="ECO:0000256" key="18">
    <source>
        <dbReference type="SAM" id="MobiDB-lite"/>
    </source>
</evidence>
<keyword evidence="14" id="KW-0472">Membrane</keyword>
<evidence type="ECO:0000256" key="6">
    <source>
        <dbReference type="ARBA" id="ARBA00012027"/>
    </source>
</evidence>
<dbReference type="AlphaFoldDB" id="A0AAN9NRZ9"/>
<gene>
    <name evidence="21" type="ORF">VNO80_08254</name>
</gene>
<dbReference type="EMBL" id="JAYMYR010000003">
    <property type="protein sequence ID" value="KAK7374813.1"/>
    <property type="molecule type" value="Genomic_DNA"/>
</dbReference>
<dbReference type="SUPFAM" id="SSF56024">
    <property type="entry name" value="Phospholipase D/nuclease"/>
    <property type="match status" value="2"/>
</dbReference>
<organism evidence="21 22">
    <name type="scientific">Phaseolus coccineus</name>
    <name type="common">Scarlet runner bean</name>
    <name type="synonym">Phaseolus multiflorus</name>
    <dbReference type="NCBI Taxonomy" id="3886"/>
    <lineage>
        <taxon>Eukaryota</taxon>
        <taxon>Viridiplantae</taxon>
        <taxon>Streptophyta</taxon>
        <taxon>Embryophyta</taxon>
        <taxon>Tracheophyta</taxon>
        <taxon>Spermatophyta</taxon>
        <taxon>Magnoliopsida</taxon>
        <taxon>eudicotyledons</taxon>
        <taxon>Gunneridae</taxon>
        <taxon>Pentapetalae</taxon>
        <taxon>rosids</taxon>
        <taxon>fabids</taxon>
        <taxon>Fabales</taxon>
        <taxon>Fabaceae</taxon>
        <taxon>Papilionoideae</taxon>
        <taxon>50 kb inversion clade</taxon>
        <taxon>NPAAA clade</taxon>
        <taxon>indigoferoid/millettioid clade</taxon>
        <taxon>Phaseoleae</taxon>
        <taxon>Phaseolus</taxon>
    </lineage>
</organism>
<proteinExistence type="inferred from homology"/>
<dbReference type="GO" id="GO:0005737">
    <property type="term" value="C:cytoplasm"/>
    <property type="evidence" value="ECO:0007669"/>
    <property type="project" value="UniProtKB-SubCell"/>
</dbReference>
<feature type="domain" description="C2" evidence="19">
    <location>
        <begin position="261"/>
        <end position="407"/>
    </location>
</feature>
<keyword evidence="8" id="KW-0479">Metal-binding</keyword>
<dbReference type="FunFam" id="3.30.870.10:FF:000027">
    <property type="entry name" value="Phospholipase D"/>
    <property type="match status" value="1"/>
</dbReference>
<feature type="compositionally biased region" description="Pro residues" evidence="18">
    <location>
        <begin position="16"/>
        <end position="33"/>
    </location>
</feature>
<dbReference type="GO" id="GO:0009395">
    <property type="term" value="P:phospholipid catabolic process"/>
    <property type="evidence" value="ECO:0007669"/>
    <property type="project" value="TreeGrafter"/>
</dbReference>
<evidence type="ECO:0000256" key="3">
    <source>
        <dbReference type="ARBA" id="ARBA00004370"/>
    </source>
</evidence>
<comment type="subcellular location">
    <subcellularLocation>
        <location evidence="4">Cytoplasm</location>
    </subcellularLocation>
    <subcellularLocation>
        <location evidence="3">Membrane</location>
    </subcellularLocation>
</comment>
<feature type="domain" description="PLD phosphodiesterase" evidence="20">
    <location>
        <begin position="608"/>
        <end position="643"/>
    </location>
</feature>
<keyword evidence="7" id="KW-0963">Cytoplasm</keyword>
<feature type="compositionally biased region" description="Low complexity" evidence="18">
    <location>
        <begin position="1"/>
        <end position="15"/>
    </location>
</feature>
<evidence type="ECO:0000256" key="11">
    <source>
        <dbReference type="ARBA" id="ARBA00022837"/>
    </source>
</evidence>
<dbReference type="InterPro" id="IPR035892">
    <property type="entry name" value="C2_domain_sf"/>
</dbReference>
<evidence type="ECO:0000256" key="5">
    <source>
        <dbReference type="ARBA" id="ARBA00010683"/>
    </source>
</evidence>
<comment type="catalytic activity">
    <reaction evidence="1">
        <text>a 1,2-diacyl-sn-glycero-3-phosphocholine + H2O = a 1,2-diacyl-sn-glycero-3-phosphate + choline + H(+)</text>
        <dbReference type="Rhea" id="RHEA:14445"/>
        <dbReference type="ChEBI" id="CHEBI:15354"/>
        <dbReference type="ChEBI" id="CHEBI:15377"/>
        <dbReference type="ChEBI" id="CHEBI:15378"/>
        <dbReference type="ChEBI" id="CHEBI:57643"/>
        <dbReference type="ChEBI" id="CHEBI:58608"/>
        <dbReference type="EC" id="3.1.4.4"/>
    </reaction>
</comment>
<feature type="region of interest" description="Disordered" evidence="18">
    <location>
        <begin position="90"/>
        <end position="210"/>
    </location>
</feature>
<keyword evidence="11" id="KW-0106">Calcium</keyword>
<dbReference type="CDD" id="cd04015">
    <property type="entry name" value="C2_plant_PLD"/>
    <property type="match status" value="1"/>
</dbReference>
<dbReference type="Gene3D" id="3.30.870.10">
    <property type="entry name" value="Endonuclease Chain A"/>
    <property type="match status" value="2"/>
</dbReference>
<evidence type="ECO:0000256" key="10">
    <source>
        <dbReference type="ARBA" id="ARBA00022801"/>
    </source>
</evidence>
<dbReference type="Gene3D" id="2.60.40.150">
    <property type="entry name" value="C2 domain"/>
    <property type="match status" value="1"/>
</dbReference>
<feature type="compositionally biased region" description="Pro residues" evidence="18">
    <location>
        <begin position="90"/>
        <end position="104"/>
    </location>
</feature>
<evidence type="ECO:0000256" key="9">
    <source>
        <dbReference type="ARBA" id="ARBA00022737"/>
    </source>
</evidence>
<dbReference type="PANTHER" id="PTHR18896">
    <property type="entry name" value="PHOSPHOLIPASE D"/>
    <property type="match status" value="1"/>
</dbReference>
<evidence type="ECO:0000256" key="14">
    <source>
        <dbReference type="ARBA" id="ARBA00023136"/>
    </source>
</evidence>
<evidence type="ECO:0000256" key="12">
    <source>
        <dbReference type="ARBA" id="ARBA00022963"/>
    </source>
</evidence>
<comment type="caution">
    <text evidence="21">The sequence shown here is derived from an EMBL/GenBank/DDBJ whole genome shotgun (WGS) entry which is preliminary data.</text>
</comment>
<keyword evidence="10" id="KW-0378">Hydrolase</keyword>
<feature type="compositionally biased region" description="Polar residues" evidence="18">
    <location>
        <begin position="141"/>
        <end position="176"/>
    </location>
</feature>
<dbReference type="Pfam" id="PF00168">
    <property type="entry name" value="C2"/>
    <property type="match status" value="1"/>
</dbReference>
<dbReference type="Proteomes" id="UP001374584">
    <property type="component" value="Unassembled WGS sequence"/>
</dbReference>
<dbReference type="SMART" id="SM00239">
    <property type="entry name" value="C2"/>
    <property type="match status" value="1"/>
</dbReference>
<sequence length="1097" mass="122936">MDNYGSSSPYGYPSPYAYPPDPRQPYPPPPGSAPDPYAHLPYPSYPYFSSHSFNYSHHPPPRPLHSGHFEYSYPPPVDFPHPPPPAYAVPPNYPYPYHVPPPNHGSPSTPLFHHASYQHGSSPYYYPPKESYSPPPDSHSRPNSFSGPYWQENTSTDAGGKVSQTSHNSKPSQGSSYPPLDDLMSNVRLSDDGQPTAPASPPAPAGQPFMHSISVPKLQQKREEFYGYSNNSFSGWGSSYPTRMDSSKLSDFSGSFNESVYGQRLQIVPVQNKGSLRVLLLHGNLDIWVHEAKNLPNMDMFHKTLGDMFGKLPGSVSNKIEGTMNKKITSDPYVSILISNAVIGRTYVISNSENPVWLQHFYVPVAHHAAEVHFLVKDSDIVGSQLIGIVAIPVEKIYSGEMVEGIFPILNSNGKPCKQGAVLSLSIQYIPMEKMSIYHKGVGAGPEYIGVPGTYFPLRKGGTVTLYQDAHVPDGSLPNVLLDSGMYYMHGKCWQDIFEAISQARRLIYITGWSVWHKARLVRDAAGYSSDYSLGDLLRSKSQEGVRVLLLIWDDPTSRSILGYKTDGVMATHDEETRRFFKHSSVQVLLCPRSGKRHSWIKQKEVGTIYTHHQKTVIVDADAGSNRRKIIAFVGGLDLCDGRYDTPHHALFRTLNTSHKDDYHNPTFTGNVGGCPREPWHDLHSKIDGPAAYDVLTNFEERWLKASKPHGIKKLKISYDDALLRLERIPDFIGINDTPSVGEDDPDVWHVQIFRSIDSNSVKRFPKDPKDATSKNLVCGKNVLIDMSIHTAYVKAIRAAQHYIYIENQYFIGSSYNWSQHKDLGANNLIPMEIALKITEKIKANERFAVYVVIPMWPEGVPTGAATQRILFWQNKTMQMMYETVYKALVEAGLEAAFSPQDYLNFFCLGNREVIGMHDNVSATGAPPPANSPQVASRNSQRFMIYVHSKGMIVDDEYVILGSANINQRSMEGTRDSEIAMGAYQPYHTWARSQSYPHGQIHGYRMSLWAEHTGTIEDCFLQPESLECVSRVRAMGEMNWKQFAANEITEMKGHLLKYPVEVDRKGKVRPLPDQEEFPDVGGKIVGSFLAMKENLTI</sequence>
<feature type="domain" description="PLD phosphodiesterase" evidence="20">
    <location>
        <begin position="943"/>
        <end position="970"/>
    </location>
</feature>
<dbReference type="PROSITE" id="PS50035">
    <property type="entry name" value="PLD"/>
    <property type="match status" value="2"/>
</dbReference>
<dbReference type="PROSITE" id="PS50004">
    <property type="entry name" value="C2"/>
    <property type="match status" value="1"/>
</dbReference>
<keyword evidence="9" id="KW-0677">Repeat</keyword>
<evidence type="ECO:0000256" key="1">
    <source>
        <dbReference type="ARBA" id="ARBA00000798"/>
    </source>
</evidence>
<evidence type="ECO:0000256" key="4">
    <source>
        <dbReference type="ARBA" id="ARBA00004496"/>
    </source>
</evidence>
<protein>
    <recommendedName>
        <fullName evidence="15">Phospholipase D alpha 1</fullName>
        <ecNumber evidence="6">3.1.4.4</ecNumber>
    </recommendedName>
    <alternativeName>
        <fullName evidence="16">Choline phosphatase 1</fullName>
    </alternativeName>
    <alternativeName>
        <fullName evidence="17">Phosphatidylcholine-hydrolyzing phospholipase D 1</fullName>
    </alternativeName>
</protein>
<comment type="cofactor">
    <cofactor evidence="2">
        <name>Ca(2+)</name>
        <dbReference type="ChEBI" id="CHEBI:29108"/>
    </cofactor>
</comment>
<evidence type="ECO:0000313" key="21">
    <source>
        <dbReference type="EMBL" id="KAK7374813.1"/>
    </source>
</evidence>
<keyword evidence="12" id="KW-0442">Lipid degradation</keyword>
<feature type="region of interest" description="Disordered" evidence="18">
    <location>
        <begin position="1"/>
        <end position="37"/>
    </location>
</feature>
<dbReference type="InterPro" id="IPR000008">
    <property type="entry name" value="C2_dom"/>
</dbReference>
<dbReference type="GO" id="GO:0005886">
    <property type="term" value="C:plasma membrane"/>
    <property type="evidence" value="ECO:0007669"/>
    <property type="project" value="TreeGrafter"/>
</dbReference>
<dbReference type="SMART" id="SM00155">
    <property type="entry name" value="PLDc"/>
    <property type="match status" value="2"/>
</dbReference>
<dbReference type="FunFam" id="2.60.40.150:FF:000193">
    <property type="entry name" value="Phospholipase D delta"/>
    <property type="match status" value="1"/>
</dbReference>
<keyword evidence="13" id="KW-0443">Lipid metabolism</keyword>
<evidence type="ECO:0000256" key="15">
    <source>
        <dbReference type="ARBA" id="ARBA00041119"/>
    </source>
</evidence>
<reference evidence="21 22" key="1">
    <citation type="submission" date="2024-01" db="EMBL/GenBank/DDBJ databases">
        <title>The genomes of 5 underutilized Papilionoideae crops provide insights into root nodulation and disease resistanc.</title>
        <authorList>
            <person name="Jiang F."/>
        </authorList>
    </citation>
    <scope>NUCLEOTIDE SEQUENCE [LARGE SCALE GENOMIC DNA]</scope>
    <source>
        <strain evidence="21">JINMINGXINNONG_FW02</strain>
        <tissue evidence="21">Leaves</tissue>
    </source>
</reference>
<dbReference type="SUPFAM" id="SSF49562">
    <property type="entry name" value="C2 domain (Calcium/lipid-binding domain, CaLB)"/>
    <property type="match status" value="1"/>
</dbReference>
<dbReference type="Pfam" id="PF12357">
    <property type="entry name" value="PLD_C"/>
    <property type="match status" value="1"/>
</dbReference>
<keyword evidence="22" id="KW-1185">Reference proteome</keyword>
<dbReference type="PANTHER" id="PTHR18896:SF65">
    <property type="entry name" value="PHOSPHOLIPASE D BETA 1"/>
    <property type="match status" value="1"/>
</dbReference>
<dbReference type="FunFam" id="3.30.870.10:FF:000025">
    <property type="entry name" value="Phospholipase D delta"/>
    <property type="match status" value="1"/>
</dbReference>
<dbReference type="InterPro" id="IPR001736">
    <property type="entry name" value="PLipase_D/transphosphatidylase"/>
</dbReference>
<dbReference type="InterPro" id="IPR024632">
    <property type="entry name" value="PLipase_D_C"/>
</dbReference>
<dbReference type="EC" id="3.1.4.4" evidence="6"/>